<proteinExistence type="predicted"/>
<keyword evidence="2" id="KW-0812">Transmembrane</keyword>
<protein>
    <submittedName>
        <fullName evidence="3">Uncharacterized protein</fullName>
    </submittedName>
</protein>
<feature type="transmembrane region" description="Helical" evidence="2">
    <location>
        <begin position="12"/>
        <end position="35"/>
    </location>
</feature>
<keyword evidence="2" id="KW-0472">Membrane</keyword>
<reference evidence="3 4" key="1">
    <citation type="journal article" date="2014" name="Mol. Biol. Evol.">
        <title>Massive expansion of Ubiquitination-related gene families within the Chlamydiae.</title>
        <authorList>
            <person name="Domman D."/>
            <person name="Collingro A."/>
            <person name="Lagkouvardos I."/>
            <person name="Gehre L."/>
            <person name="Weinmaier T."/>
            <person name="Rattei T."/>
            <person name="Subtil A."/>
            <person name="Horn M."/>
        </authorList>
    </citation>
    <scope>NUCLEOTIDE SEQUENCE [LARGE SCALE GENOMIC DNA]</scope>
    <source>
        <strain evidence="3 4">OEW1</strain>
    </source>
</reference>
<evidence type="ECO:0000256" key="1">
    <source>
        <dbReference type="SAM" id="MobiDB-lite"/>
    </source>
</evidence>
<sequence length="289" mass="34189">MNKSFDILPRLIMHYFRLLPILLILILPCCVKIKVISPKRPKYQREFEAGKRVNAEDISRTIIIYAQDLRKKYKHLILEDSQAFFSGKKLTRVQMEFSTQDVIELREAREILVEVVEGFIRRFNGQNSILAMSGGGLKPENIDIYIDFESYHGVFVDPFYIGFMSLRKGLVSFYAFDFKDCWRDCWHKRLEYYWQSRNIVKYEQEYLNMEDKQKEKASFLDKDRFRISNKEAVQGTIQASPYDVFEKTHVPKAVIPMGNQVPILRSEIFDTSQETRPRKEGTPENQVQR</sequence>
<gene>
    <name evidence="3" type="ORF">DB43_AA00350</name>
</gene>
<feature type="compositionally biased region" description="Basic and acidic residues" evidence="1">
    <location>
        <begin position="273"/>
        <end position="282"/>
    </location>
</feature>
<dbReference type="AlphaFoldDB" id="A0A0C1C664"/>
<organism evidence="3 4">
    <name type="scientific">Parachlamydia acanthamoebae</name>
    <dbReference type="NCBI Taxonomy" id="83552"/>
    <lineage>
        <taxon>Bacteria</taxon>
        <taxon>Pseudomonadati</taxon>
        <taxon>Chlamydiota</taxon>
        <taxon>Chlamydiia</taxon>
        <taxon>Parachlamydiales</taxon>
        <taxon>Parachlamydiaceae</taxon>
        <taxon>Parachlamydia</taxon>
    </lineage>
</organism>
<accession>A0A0C1C664</accession>
<evidence type="ECO:0000313" key="4">
    <source>
        <dbReference type="Proteomes" id="UP000031307"/>
    </source>
</evidence>
<keyword evidence="2" id="KW-1133">Transmembrane helix</keyword>
<dbReference type="Proteomes" id="UP000031307">
    <property type="component" value="Unassembled WGS sequence"/>
</dbReference>
<dbReference type="EMBL" id="JSAM01000111">
    <property type="protein sequence ID" value="KIA76610.1"/>
    <property type="molecule type" value="Genomic_DNA"/>
</dbReference>
<comment type="caution">
    <text evidence="3">The sequence shown here is derived from an EMBL/GenBank/DDBJ whole genome shotgun (WGS) entry which is preliminary data.</text>
</comment>
<dbReference type="PATRIC" id="fig|83552.4.peg.2257"/>
<evidence type="ECO:0000313" key="3">
    <source>
        <dbReference type="EMBL" id="KIA76610.1"/>
    </source>
</evidence>
<evidence type="ECO:0000256" key="2">
    <source>
        <dbReference type="SAM" id="Phobius"/>
    </source>
</evidence>
<name>A0A0C1C664_9BACT</name>
<feature type="region of interest" description="Disordered" evidence="1">
    <location>
        <begin position="269"/>
        <end position="289"/>
    </location>
</feature>